<accession>A0A430PY74</accession>
<dbReference type="AlphaFoldDB" id="A0A430PY74"/>
<dbReference type="GO" id="GO:0046872">
    <property type="term" value="F:metal ion binding"/>
    <property type="evidence" value="ECO:0007669"/>
    <property type="project" value="UniProtKB-KW"/>
</dbReference>
<comment type="caution">
    <text evidence="15">The sequence shown here is derived from an EMBL/GenBank/DDBJ whole genome shotgun (WGS) entry which is preliminary data.</text>
</comment>
<evidence type="ECO:0000256" key="7">
    <source>
        <dbReference type="ARBA" id="ARBA00022490"/>
    </source>
</evidence>
<proteinExistence type="inferred from homology"/>
<evidence type="ECO:0000313" key="16">
    <source>
        <dbReference type="Proteomes" id="UP000290809"/>
    </source>
</evidence>
<dbReference type="InterPro" id="IPR039461">
    <property type="entry name" value="Peptidase_M49"/>
</dbReference>
<evidence type="ECO:0000256" key="9">
    <source>
        <dbReference type="ARBA" id="ARBA00022723"/>
    </source>
</evidence>
<dbReference type="GO" id="GO:0005737">
    <property type="term" value="C:cytoplasm"/>
    <property type="evidence" value="ECO:0007669"/>
    <property type="project" value="UniProtKB-SubCell"/>
</dbReference>
<comment type="cofactor">
    <cofactor evidence="2">
        <name>Zn(2+)</name>
        <dbReference type="ChEBI" id="CHEBI:29105"/>
    </cofactor>
</comment>
<keyword evidence="16" id="KW-1185">Reference proteome</keyword>
<sequence length="288" mass="32234">MELLVDCSLDAKAHSLNKIESEMWDHYAQSFYTGSLDSHKDASRLWVKDKCPVVENYIGFIETYRDPLGVRAEFESFVAVVNRSMSSKFQRLVDNAVDLLSNLPWPSTYEKDRFLQPDFTSLDVVTFATSGIPVGINIPNYDDVRQVDGFKNVSLGNVLSARFKDPKSEFLREEDKKLYVDHAESSFKLQVGLHELLGHGSRKLFQRSGDGILNFDTNSTKDIISGGPIHSCCKSKTILILRHFYAPPGHYRANVCGAVFGCGAKSQGVDDAHSCVLTTYYSKPTSEL</sequence>
<dbReference type="EC" id="3.4.14.4" evidence="5"/>
<keyword evidence="6" id="KW-0031">Aminopeptidase</keyword>
<dbReference type="Proteomes" id="UP000290809">
    <property type="component" value="Unassembled WGS sequence"/>
</dbReference>
<dbReference type="PANTHER" id="PTHR23422:SF11">
    <property type="entry name" value="DIPEPTIDYL PEPTIDASE 3"/>
    <property type="match status" value="1"/>
</dbReference>
<dbReference type="GO" id="GO:0004177">
    <property type="term" value="F:aminopeptidase activity"/>
    <property type="evidence" value="ECO:0007669"/>
    <property type="project" value="UniProtKB-KW"/>
</dbReference>
<reference evidence="15 16" key="1">
    <citation type="journal article" date="2019" name="PLoS Pathog.">
        <title>Genome sequence of the bovine parasite Schistosoma bovis Tanzania.</title>
        <authorList>
            <person name="Oey H."/>
            <person name="Zakrzewski M."/>
            <person name="Gobert G."/>
            <person name="Gravermann K."/>
            <person name="Stoye J."/>
            <person name="Jones M."/>
            <person name="Mcmanus D."/>
            <person name="Krause L."/>
        </authorList>
    </citation>
    <scope>NUCLEOTIDE SEQUENCE [LARGE SCALE GENOMIC DNA]</scope>
    <source>
        <strain evidence="15 16">TAN1997</strain>
    </source>
</reference>
<organism evidence="15 16">
    <name type="scientific">Schistosoma bovis</name>
    <name type="common">Blood fluke</name>
    <dbReference type="NCBI Taxonomy" id="6184"/>
    <lineage>
        <taxon>Eukaryota</taxon>
        <taxon>Metazoa</taxon>
        <taxon>Spiralia</taxon>
        <taxon>Lophotrochozoa</taxon>
        <taxon>Platyhelminthes</taxon>
        <taxon>Trematoda</taxon>
        <taxon>Digenea</taxon>
        <taxon>Strigeidida</taxon>
        <taxon>Schistosomatoidea</taxon>
        <taxon>Schistosomatidae</taxon>
        <taxon>Schistosoma</taxon>
    </lineage>
</organism>
<evidence type="ECO:0000256" key="11">
    <source>
        <dbReference type="ARBA" id="ARBA00022833"/>
    </source>
</evidence>
<evidence type="ECO:0000313" key="15">
    <source>
        <dbReference type="EMBL" id="RTG80386.1"/>
    </source>
</evidence>
<dbReference type="GO" id="GO:0008239">
    <property type="term" value="F:dipeptidyl-peptidase activity"/>
    <property type="evidence" value="ECO:0007669"/>
    <property type="project" value="UniProtKB-EC"/>
</dbReference>
<evidence type="ECO:0000256" key="10">
    <source>
        <dbReference type="ARBA" id="ARBA00022801"/>
    </source>
</evidence>
<gene>
    <name evidence="15" type="ORF">DC041_0006457</name>
</gene>
<evidence type="ECO:0000256" key="6">
    <source>
        <dbReference type="ARBA" id="ARBA00022438"/>
    </source>
</evidence>
<name>A0A430PY74_SCHBO</name>
<evidence type="ECO:0000256" key="12">
    <source>
        <dbReference type="ARBA" id="ARBA00023049"/>
    </source>
</evidence>
<dbReference type="Pfam" id="PF03571">
    <property type="entry name" value="Peptidase_M49"/>
    <property type="match status" value="1"/>
</dbReference>
<dbReference type="Gene3D" id="3.30.540.30">
    <property type="match status" value="2"/>
</dbReference>
<dbReference type="FunFam" id="3.30.540.30:FF:000001">
    <property type="entry name" value="Dipeptidyl peptidase 3"/>
    <property type="match status" value="1"/>
</dbReference>
<evidence type="ECO:0000256" key="1">
    <source>
        <dbReference type="ARBA" id="ARBA00001336"/>
    </source>
</evidence>
<keyword evidence="8" id="KW-0645">Protease</keyword>
<keyword evidence="10" id="KW-0378">Hydrolase</keyword>
<keyword evidence="9" id="KW-0479">Metal-binding</keyword>
<evidence type="ECO:0000256" key="2">
    <source>
        <dbReference type="ARBA" id="ARBA00001947"/>
    </source>
</evidence>
<dbReference type="PANTHER" id="PTHR23422">
    <property type="entry name" value="DIPEPTIDYL PEPTIDASE III-RELATED"/>
    <property type="match status" value="1"/>
</dbReference>
<dbReference type="GO" id="GO:0006508">
    <property type="term" value="P:proteolysis"/>
    <property type="evidence" value="ECO:0007669"/>
    <property type="project" value="UniProtKB-KW"/>
</dbReference>
<evidence type="ECO:0000256" key="4">
    <source>
        <dbReference type="ARBA" id="ARBA00010200"/>
    </source>
</evidence>
<dbReference type="STRING" id="6184.A0A430PY74"/>
<dbReference type="GO" id="GO:0008237">
    <property type="term" value="F:metallopeptidase activity"/>
    <property type="evidence" value="ECO:0007669"/>
    <property type="project" value="UniProtKB-KW"/>
</dbReference>
<comment type="catalytic activity">
    <reaction evidence="1">
        <text>Release of an N-terminal dipeptide from a peptide comprising four or more residues, with broad specificity. Also acts on dipeptidyl 2-naphthylamides.</text>
        <dbReference type="EC" id="3.4.14.4"/>
    </reaction>
</comment>
<comment type="subcellular location">
    <subcellularLocation>
        <location evidence="3">Cytoplasm</location>
    </subcellularLocation>
</comment>
<evidence type="ECO:0000256" key="8">
    <source>
        <dbReference type="ARBA" id="ARBA00022670"/>
    </source>
</evidence>
<evidence type="ECO:0000256" key="14">
    <source>
        <dbReference type="ARBA" id="ARBA00032119"/>
    </source>
</evidence>
<dbReference type="EMBL" id="QMKO01004200">
    <property type="protein sequence ID" value="RTG80386.1"/>
    <property type="molecule type" value="Genomic_DNA"/>
</dbReference>
<keyword evidence="12" id="KW-0482">Metalloprotease</keyword>
<evidence type="ECO:0000256" key="5">
    <source>
        <dbReference type="ARBA" id="ARBA00012063"/>
    </source>
</evidence>
<keyword evidence="7" id="KW-0963">Cytoplasm</keyword>
<protein>
    <recommendedName>
        <fullName evidence="5">dipeptidyl-peptidase III</fullName>
        <ecNumber evidence="5">3.4.14.4</ecNumber>
    </recommendedName>
    <alternativeName>
        <fullName evidence="13">Dipeptidyl aminopeptidase III</fullName>
    </alternativeName>
    <alternativeName>
        <fullName evidence="14">Dipeptidyl peptidase III</fullName>
    </alternativeName>
</protein>
<evidence type="ECO:0000256" key="3">
    <source>
        <dbReference type="ARBA" id="ARBA00004496"/>
    </source>
</evidence>
<comment type="similarity">
    <text evidence="4">Belongs to the peptidase M49 family.</text>
</comment>
<keyword evidence="11" id="KW-0862">Zinc</keyword>
<evidence type="ECO:0000256" key="13">
    <source>
        <dbReference type="ARBA" id="ARBA00031288"/>
    </source>
</evidence>